<dbReference type="KEGG" id="dsl:Dacsa_0528"/>
<dbReference type="SUPFAM" id="SSF54292">
    <property type="entry name" value="2Fe-2S ferredoxin-like"/>
    <property type="match status" value="1"/>
</dbReference>
<dbReference type="eggNOG" id="COG0348">
    <property type="taxonomic scope" value="Bacteria"/>
</dbReference>
<feature type="transmembrane region" description="Helical" evidence="2">
    <location>
        <begin position="223"/>
        <end position="241"/>
    </location>
</feature>
<dbReference type="Pfam" id="PF12801">
    <property type="entry name" value="Fer4_5"/>
    <property type="match status" value="1"/>
</dbReference>
<feature type="transmembrane region" description="Helical" evidence="2">
    <location>
        <begin position="96"/>
        <end position="113"/>
    </location>
</feature>
<dbReference type="PROSITE" id="PS00197">
    <property type="entry name" value="2FE2S_FER_1"/>
    <property type="match status" value="1"/>
</dbReference>
<keyword evidence="2" id="KW-1133">Transmembrane helix</keyword>
<dbReference type="Pfam" id="PF00111">
    <property type="entry name" value="Fer2"/>
    <property type="match status" value="1"/>
</dbReference>
<evidence type="ECO:0000256" key="1">
    <source>
        <dbReference type="SAM" id="MobiDB-lite"/>
    </source>
</evidence>
<dbReference type="STRING" id="13035.Dacsa_0528"/>
<dbReference type="InterPro" id="IPR017896">
    <property type="entry name" value="4Fe4S_Fe-S-bd"/>
</dbReference>
<evidence type="ECO:0000256" key="2">
    <source>
        <dbReference type="SAM" id="Phobius"/>
    </source>
</evidence>
<feature type="transmembrane region" description="Helical" evidence="2">
    <location>
        <begin position="352"/>
        <end position="370"/>
    </location>
</feature>
<evidence type="ECO:0000259" key="3">
    <source>
        <dbReference type="PROSITE" id="PS51085"/>
    </source>
</evidence>
<protein>
    <submittedName>
        <fullName evidence="4">Ferredoxin</fullName>
    </submittedName>
</protein>
<dbReference type="CDD" id="cd00207">
    <property type="entry name" value="fer2"/>
    <property type="match status" value="1"/>
</dbReference>
<feature type="region of interest" description="Disordered" evidence="1">
    <location>
        <begin position="497"/>
        <end position="523"/>
    </location>
</feature>
<dbReference type="PROSITE" id="PS51085">
    <property type="entry name" value="2FE2S_FER_2"/>
    <property type="match status" value="1"/>
</dbReference>
<accession>K9YQV8</accession>
<proteinExistence type="predicted"/>
<keyword evidence="2" id="KW-0812">Transmembrane</keyword>
<dbReference type="HOGENOM" id="CLU_013718_1_0_3"/>
<feature type="transmembrane region" description="Helical" evidence="2">
    <location>
        <begin position="119"/>
        <end position="139"/>
    </location>
</feature>
<feature type="transmembrane region" description="Helical" evidence="2">
    <location>
        <begin position="39"/>
        <end position="57"/>
    </location>
</feature>
<dbReference type="Gene3D" id="3.10.20.30">
    <property type="match status" value="1"/>
</dbReference>
<evidence type="ECO:0000313" key="5">
    <source>
        <dbReference type="Proteomes" id="UP000010482"/>
    </source>
</evidence>
<dbReference type="GO" id="GO:0051537">
    <property type="term" value="F:2 iron, 2 sulfur cluster binding"/>
    <property type="evidence" value="ECO:0007669"/>
    <property type="project" value="InterPro"/>
</dbReference>
<feature type="transmembrane region" description="Helical" evidence="2">
    <location>
        <begin position="272"/>
        <end position="293"/>
    </location>
</feature>
<sequence length="613" mass="68857">MHLIRWGLAIGWIGLILSLFFGHLSGLPPLEWAHRKGTSNFWGLIVPSAIIILLVFGHEGWRRVCPLAFMSQISQKLGIKSPSRIAENSWLGKNHLYIQFGLLFLGLALRLIWFNDNPIALGILLVVTIFTAIVIGYLYGGKSWCHYFCPMSPVQTVISGPRGIFTSSAHTAPPLSLTHSKCRTWDGTQNKDVSACVTCKSSCVDIDAEKTYWEELFKPGRHLVQYGYLGLVLGFFGYFFLDHGGWDYYYQGEFYQPQAINPLWGQGFFFTAIPRVVAIPMTLIVSVAVFTTVGTQLEKFYKGYLVRNLNAQEPSISLKERSRHQVFAIFTVVAFNLFFAFGWRTLFNMDSMFHHVFTLGIALLSAWWLGRNFQRDRATYELEEKTTSLRRQLKKLPIDLSQYLKGRTIDALKPEEVYILAHVVPELGKDKALALYKGLMIEAIKKNSVQSPATWEWLNQMQHQLELTEQQHEAVVSRLSQERPELFQTVANSDQAPTLISTPDKETYPSPATETKESVSAPAPKAAVSAKPVVVFQTSQEELIGEEGKSILELALESGIEIDYSCGLGACGTCQVKCLSGDYRYLQDPSYEPESGHLLTCIATPVGRVELDA</sequence>
<keyword evidence="2" id="KW-0472">Membrane</keyword>
<dbReference type="EMBL" id="CP003944">
    <property type="protein sequence ID" value="AFZ49311.1"/>
    <property type="molecule type" value="Genomic_DNA"/>
</dbReference>
<dbReference type="InterPro" id="IPR012675">
    <property type="entry name" value="Beta-grasp_dom_sf"/>
</dbReference>
<feature type="transmembrane region" description="Helical" evidence="2">
    <location>
        <begin position="7"/>
        <end position="27"/>
    </location>
</feature>
<feature type="transmembrane region" description="Helical" evidence="2">
    <location>
        <begin position="326"/>
        <end position="346"/>
    </location>
</feature>
<dbReference type="AlphaFoldDB" id="K9YQV8"/>
<gene>
    <name evidence="4" type="ORF">Dacsa_0528</name>
</gene>
<dbReference type="eggNOG" id="COG1018">
    <property type="taxonomic scope" value="Bacteria"/>
</dbReference>
<name>K9YQV8_DACS8</name>
<feature type="domain" description="2Fe-2S ferredoxin-type" evidence="3">
    <location>
        <begin position="532"/>
        <end position="613"/>
    </location>
</feature>
<evidence type="ECO:0000313" key="4">
    <source>
        <dbReference type="EMBL" id="AFZ49311.1"/>
    </source>
</evidence>
<dbReference type="PATRIC" id="fig|13035.3.peg.602"/>
<dbReference type="InterPro" id="IPR036010">
    <property type="entry name" value="2Fe-2S_ferredoxin-like_sf"/>
</dbReference>
<dbReference type="InterPro" id="IPR001041">
    <property type="entry name" value="2Fe-2S_ferredoxin-type"/>
</dbReference>
<dbReference type="Proteomes" id="UP000010482">
    <property type="component" value="Chromosome"/>
</dbReference>
<organism evidence="4 5">
    <name type="scientific">Dactylococcopsis salina (strain PCC 8305)</name>
    <name type="common">Myxobactron salinum</name>
    <dbReference type="NCBI Taxonomy" id="13035"/>
    <lineage>
        <taxon>Bacteria</taxon>
        <taxon>Bacillati</taxon>
        <taxon>Cyanobacteriota</taxon>
        <taxon>Cyanophyceae</taxon>
        <taxon>Nodosilineales</taxon>
        <taxon>Cymatolegaceae</taxon>
        <taxon>Dactylococcopsis</taxon>
    </lineage>
</organism>
<reference evidence="4" key="1">
    <citation type="submission" date="2012-04" db="EMBL/GenBank/DDBJ databases">
        <title>Finished genome of Dactylococcopsis salina PCC 8305.</title>
        <authorList>
            <consortium name="US DOE Joint Genome Institute"/>
            <person name="Gugger M."/>
            <person name="Coursin T."/>
            <person name="Rippka R."/>
            <person name="Tandeau De Marsac N."/>
            <person name="Huntemann M."/>
            <person name="Wei C.-L."/>
            <person name="Han J."/>
            <person name="Detter J.C."/>
            <person name="Han C."/>
            <person name="Tapia R."/>
            <person name="Daligault H."/>
            <person name="Chen A."/>
            <person name="Krypides N."/>
            <person name="Mavromatis K."/>
            <person name="Markowitz V."/>
            <person name="Szeto E."/>
            <person name="Ivanova N."/>
            <person name="Ovchinnikova G."/>
            <person name="Pagani I."/>
            <person name="Pati A."/>
            <person name="Goodwin L."/>
            <person name="Peters L."/>
            <person name="Pitluck S."/>
            <person name="Woyke T."/>
            <person name="Kerfeld C."/>
        </authorList>
    </citation>
    <scope>NUCLEOTIDE SEQUENCE [LARGE SCALE GENOMIC DNA]</scope>
    <source>
        <strain evidence="4">PCC 8305</strain>
    </source>
</reference>
<dbReference type="InterPro" id="IPR006058">
    <property type="entry name" value="2Fe2S_fd_BS"/>
</dbReference>
<keyword evidence="5" id="KW-1185">Reference proteome</keyword>